<dbReference type="Pfam" id="PF01571">
    <property type="entry name" value="GCV_T"/>
    <property type="match status" value="1"/>
</dbReference>
<dbReference type="Pfam" id="PF08669">
    <property type="entry name" value="GCV_T_C"/>
    <property type="match status" value="1"/>
</dbReference>
<evidence type="ECO:0000259" key="3">
    <source>
        <dbReference type="Pfam" id="PF08669"/>
    </source>
</evidence>
<sequence length="372" mass="38972">MAATTRRHTIKADYVVNCGGMWARQFAERHGVCVPNQAAEHYYLVTEPMADVDRTGPSGSSDSTGTLEADLAVTRLPARWADATGLAPRFGDADAADPFLVVATDTAHRHVEALLRREIGGDEVAFADVTGGLAQLALQGPRSRDILRAAVSGADDGDVVAGLPFRGVATATIGYCAQVLIARITYVGELGFELFVPAEHAVDVYDVLTAAGADFGLAPAGLKALSGLRLEKGYRDFGHDVDNCDTPYDVGLGFTCDFSKEFNGRAKCLEHKAAPRRRRLVSVALDDPAAFAHHGEVVYRDGVVVGDVRAASYGHAVGGAVGLAMVAPGGGAAATKKWIDGGDWAVDVAGTMVPARATLGPLYDPKGLKIKG</sequence>
<evidence type="ECO:0000259" key="2">
    <source>
        <dbReference type="Pfam" id="PF01571"/>
    </source>
</evidence>
<dbReference type="Gene3D" id="3.50.50.60">
    <property type="entry name" value="FAD/NAD(P)-binding domain"/>
    <property type="match status" value="1"/>
</dbReference>
<comment type="caution">
    <text evidence="4">The sequence shown here is derived from an EMBL/GenBank/DDBJ whole genome shotgun (WGS) entry which is preliminary data.</text>
</comment>
<reference evidence="4 5" key="1">
    <citation type="submission" date="2024-03" db="EMBL/GenBank/DDBJ databases">
        <title>Aureococcus anophagefferens CCMP1851 and Kratosvirus quantuckense: Draft genome of a second virus-susceptible host strain in the model system.</title>
        <authorList>
            <person name="Chase E."/>
            <person name="Truchon A.R."/>
            <person name="Schepens W."/>
            <person name="Wilhelm S.W."/>
        </authorList>
    </citation>
    <scope>NUCLEOTIDE SEQUENCE [LARGE SCALE GENOMIC DNA]</scope>
    <source>
        <strain evidence="4 5">CCMP1851</strain>
    </source>
</reference>
<dbReference type="Proteomes" id="UP001363151">
    <property type="component" value="Unassembled WGS sequence"/>
</dbReference>
<dbReference type="InterPro" id="IPR029043">
    <property type="entry name" value="GcvT/YgfZ_C"/>
</dbReference>
<dbReference type="InterPro" id="IPR027266">
    <property type="entry name" value="TrmE/GcvT-like"/>
</dbReference>
<dbReference type="InterPro" id="IPR006222">
    <property type="entry name" value="GCVT_N"/>
</dbReference>
<dbReference type="PANTHER" id="PTHR43757">
    <property type="entry name" value="AMINOMETHYLTRANSFERASE"/>
    <property type="match status" value="1"/>
</dbReference>
<comment type="similarity">
    <text evidence="1">Belongs to the GcvT family.</text>
</comment>
<dbReference type="SUPFAM" id="SSF101790">
    <property type="entry name" value="Aminomethyltransferase beta-barrel domain"/>
    <property type="match status" value="1"/>
</dbReference>
<organism evidence="4 5">
    <name type="scientific">Aureococcus anophagefferens</name>
    <name type="common">Harmful bloom alga</name>
    <dbReference type="NCBI Taxonomy" id="44056"/>
    <lineage>
        <taxon>Eukaryota</taxon>
        <taxon>Sar</taxon>
        <taxon>Stramenopiles</taxon>
        <taxon>Ochrophyta</taxon>
        <taxon>Pelagophyceae</taxon>
        <taxon>Pelagomonadales</taxon>
        <taxon>Pelagomonadaceae</taxon>
        <taxon>Aureococcus</taxon>
    </lineage>
</organism>
<dbReference type="PANTHER" id="PTHR43757:SF2">
    <property type="entry name" value="AMINOMETHYLTRANSFERASE, MITOCHONDRIAL"/>
    <property type="match status" value="1"/>
</dbReference>
<evidence type="ECO:0000256" key="1">
    <source>
        <dbReference type="ARBA" id="ARBA00008609"/>
    </source>
</evidence>
<keyword evidence="5" id="KW-1185">Reference proteome</keyword>
<dbReference type="InterPro" id="IPR036188">
    <property type="entry name" value="FAD/NAD-bd_sf"/>
</dbReference>
<evidence type="ECO:0000313" key="5">
    <source>
        <dbReference type="Proteomes" id="UP001363151"/>
    </source>
</evidence>
<name>A0ABR1GEC3_AURAN</name>
<dbReference type="EMBL" id="JBBJCI010000032">
    <property type="protein sequence ID" value="KAK7254156.1"/>
    <property type="molecule type" value="Genomic_DNA"/>
</dbReference>
<dbReference type="SUPFAM" id="SSF103025">
    <property type="entry name" value="Folate-binding domain"/>
    <property type="match status" value="1"/>
</dbReference>
<gene>
    <name evidence="4" type="ORF">SO694_00008454</name>
</gene>
<proteinExistence type="inferred from homology"/>
<evidence type="ECO:0000313" key="4">
    <source>
        <dbReference type="EMBL" id="KAK7254156.1"/>
    </source>
</evidence>
<protein>
    <submittedName>
        <fullName evidence="4">Sarcosine dehydrogenase</fullName>
    </submittedName>
</protein>
<accession>A0ABR1GEC3</accession>
<dbReference type="InterPro" id="IPR013977">
    <property type="entry name" value="GcvT_C"/>
</dbReference>
<feature type="domain" description="Aminomethyltransferase C-terminal" evidence="3">
    <location>
        <begin position="278"/>
        <end position="364"/>
    </location>
</feature>
<dbReference type="InterPro" id="IPR028896">
    <property type="entry name" value="GcvT/YgfZ/DmdA"/>
</dbReference>
<dbReference type="Gene3D" id="3.30.1360.120">
    <property type="entry name" value="Probable tRNA modification gtpase trme, domain 1"/>
    <property type="match status" value="1"/>
</dbReference>
<feature type="domain" description="GCVT N-terminal" evidence="2">
    <location>
        <begin position="96"/>
        <end position="260"/>
    </location>
</feature>